<gene>
    <name evidence="3" type="ORF">LHA35_00240</name>
</gene>
<keyword evidence="2" id="KW-0472">Membrane</keyword>
<evidence type="ECO:0008006" key="5">
    <source>
        <dbReference type="Google" id="ProtNLM"/>
    </source>
</evidence>
<keyword evidence="2" id="KW-0812">Transmembrane</keyword>
<name>A0A9X1I9B6_9PROT</name>
<feature type="transmembrane region" description="Helical" evidence="2">
    <location>
        <begin position="106"/>
        <end position="129"/>
    </location>
</feature>
<evidence type="ECO:0000313" key="3">
    <source>
        <dbReference type="EMBL" id="MCB4820157.1"/>
    </source>
</evidence>
<feature type="transmembrane region" description="Helical" evidence="2">
    <location>
        <begin position="265"/>
        <end position="288"/>
    </location>
</feature>
<comment type="caution">
    <text evidence="3">The sequence shown here is derived from an EMBL/GenBank/DDBJ whole genome shotgun (WGS) entry which is preliminary data.</text>
</comment>
<accession>A0A9X1I9B6</accession>
<dbReference type="RefSeq" id="WP_226603000.1">
    <property type="nucleotide sequence ID" value="NZ_JAJAQI010000001.1"/>
</dbReference>
<organism evidence="3 4">
    <name type="scientific">Roseicella aerolata</name>
    <dbReference type="NCBI Taxonomy" id="2883479"/>
    <lineage>
        <taxon>Bacteria</taxon>
        <taxon>Pseudomonadati</taxon>
        <taxon>Pseudomonadota</taxon>
        <taxon>Alphaproteobacteria</taxon>
        <taxon>Acetobacterales</taxon>
        <taxon>Roseomonadaceae</taxon>
        <taxon>Roseicella</taxon>
    </lineage>
</organism>
<dbReference type="Proteomes" id="UP001139311">
    <property type="component" value="Unassembled WGS sequence"/>
</dbReference>
<dbReference type="EMBL" id="JAJAQI010000001">
    <property type="protein sequence ID" value="MCB4820157.1"/>
    <property type="molecule type" value="Genomic_DNA"/>
</dbReference>
<reference evidence="3" key="1">
    <citation type="submission" date="2021-10" db="EMBL/GenBank/DDBJ databases">
        <title>Roseicella aerolatum sp. nov., isolated from aerosols of e-waste dismantling site.</title>
        <authorList>
            <person name="Qin T."/>
        </authorList>
    </citation>
    <scope>NUCLEOTIDE SEQUENCE</scope>
    <source>
        <strain evidence="3">GB24</strain>
    </source>
</reference>
<feature type="transmembrane region" description="Helical" evidence="2">
    <location>
        <begin position="26"/>
        <end position="49"/>
    </location>
</feature>
<proteinExistence type="predicted"/>
<evidence type="ECO:0000256" key="2">
    <source>
        <dbReference type="SAM" id="Phobius"/>
    </source>
</evidence>
<keyword evidence="2" id="KW-1133">Transmembrane helix</keyword>
<keyword evidence="4" id="KW-1185">Reference proteome</keyword>
<protein>
    <recommendedName>
        <fullName evidence="5">PhnA-like protein</fullName>
    </recommendedName>
</protein>
<dbReference type="AlphaFoldDB" id="A0A9X1I9B6"/>
<sequence>MPTTTTGAAAYGTGLPEGAPALPPRISWGAVLAGGVVAVAVGTMLNILGAAIGATTVDATTGDTPAASSFGIATGVWLLIANTIGLAVGGYVAARLSGTADATDSVLHGLSVWAIGFLLSAVLLGNVIAGATSTAMQGASSVLGGVAQGAGQAASAAAGPATQAAQQLDPQQLVERAQTALRTGGEPAQMTSDQRNAEIAQLLTRRVTDGNLAQGDRERLTRLVSAEYNIPPEEAQRRLSQVEQQATQTLQDAERRAREAADATATAAAVAAYWIFAAMILGAVAAVLGARMGTRSMEGVRSYA</sequence>
<evidence type="ECO:0000256" key="1">
    <source>
        <dbReference type="SAM" id="Coils"/>
    </source>
</evidence>
<feature type="coiled-coil region" evidence="1">
    <location>
        <begin position="236"/>
        <end position="263"/>
    </location>
</feature>
<evidence type="ECO:0000313" key="4">
    <source>
        <dbReference type="Proteomes" id="UP001139311"/>
    </source>
</evidence>
<keyword evidence="1" id="KW-0175">Coiled coil</keyword>
<feature type="transmembrane region" description="Helical" evidence="2">
    <location>
        <begin position="70"/>
        <end position="94"/>
    </location>
</feature>